<dbReference type="OrthoDB" id="5979581at2759"/>
<name>A0A8H5ASX6_9AGAR</name>
<keyword evidence="2" id="KW-0723">Serine/threonine-protein kinase</keyword>
<sequence>MERFHAYFPGAFHPIHIGDLFKSGRYTVVHKLGHGSYSTVWLAKDSTTETFVSLKVLAADPAKWSGNPNSVREELEVHSRLRDAAHEPGKDFVAHLIDDFVHVGPNGEHQCIVTELLGPPLASDIDDLYDNDILPAVTSKAIIKQVASAVQFLHRNNIAHGDLNMGNILLTSPKLSSLSNDDVEHYFGQVAKFVVKDGVEGVWKPPHAPQYIVCAPDPLPLLELCLSDPANVHVKLCDFSESSIVTPDGQPKKMNMPLMFRAPEVILTKPLMPALSTDIWALAVLFHVVSTGGRPIFKYKYHRHSEDDILKDIVLRLGKLPEPFWSAWDERAQFFDEDGRPLEESTEEAPLLWYRNKLIDDEERVLFEKMLRPMLMLEPTKRATIDDVLTSESFVKYCKGCMAPPSTSSAILVDL</sequence>
<evidence type="ECO:0000256" key="1">
    <source>
        <dbReference type="ARBA" id="ARBA00012513"/>
    </source>
</evidence>
<reference evidence="10 11" key="1">
    <citation type="journal article" date="2020" name="ISME J.">
        <title>Uncovering the hidden diversity of litter-decomposition mechanisms in mushroom-forming fungi.</title>
        <authorList>
            <person name="Floudas D."/>
            <person name="Bentzer J."/>
            <person name="Ahren D."/>
            <person name="Johansson T."/>
            <person name="Persson P."/>
            <person name="Tunlid A."/>
        </authorList>
    </citation>
    <scope>NUCLEOTIDE SEQUENCE [LARGE SCALE GENOMIC DNA]</scope>
    <source>
        <strain evidence="10 11">CBS 101986</strain>
    </source>
</reference>
<evidence type="ECO:0000256" key="8">
    <source>
        <dbReference type="ARBA" id="ARBA00048679"/>
    </source>
</evidence>
<dbReference type="PANTHER" id="PTHR47634:SF9">
    <property type="entry name" value="PROTEIN KINASE DOMAIN-CONTAINING PROTEIN-RELATED"/>
    <property type="match status" value="1"/>
</dbReference>
<dbReference type="Pfam" id="PF00069">
    <property type="entry name" value="Pkinase"/>
    <property type="match status" value="2"/>
</dbReference>
<comment type="caution">
    <text evidence="10">The sequence shown here is derived from an EMBL/GenBank/DDBJ whole genome shotgun (WGS) entry which is preliminary data.</text>
</comment>
<proteinExistence type="predicted"/>
<evidence type="ECO:0000256" key="4">
    <source>
        <dbReference type="ARBA" id="ARBA00022741"/>
    </source>
</evidence>
<comment type="catalytic activity">
    <reaction evidence="7">
        <text>L-threonyl-[protein] + ATP = O-phospho-L-threonyl-[protein] + ADP + H(+)</text>
        <dbReference type="Rhea" id="RHEA:46608"/>
        <dbReference type="Rhea" id="RHEA-COMP:11060"/>
        <dbReference type="Rhea" id="RHEA-COMP:11605"/>
        <dbReference type="ChEBI" id="CHEBI:15378"/>
        <dbReference type="ChEBI" id="CHEBI:30013"/>
        <dbReference type="ChEBI" id="CHEBI:30616"/>
        <dbReference type="ChEBI" id="CHEBI:61977"/>
        <dbReference type="ChEBI" id="CHEBI:456216"/>
        <dbReference type="EC" id="2.7.11.1"/>
    </reaction>
</comment>
<dbReference type="Proteomes" id="UP000567179">
    <property type="component" value="Unassembled WGS sequence"/>
</dbReference>
<dbReference type="GO" id="GO:0004674">
    <property type="term" value="F:protein serine/threonine kinase activity"/>
    <property type="evidence" value="ECO:0007669"/>
    <property type="project" value="UniProtKB-KW"/>
</dbReference>
<evidence type="ECO:0000256" key="5">
    <source>
        <dbReference type="ARBA" id="ARBA00022777"/>
    </source>
</evidence>
<accession>A0A8H5ASX6</accession>
<dbReference type="GO" id="GO:0005524">
    <property type="term" value="F:ATP binding"/>
    <property type="evidence" value="ECO:0007669"/>
    <property type="project" value="UniProtKB-KW"/>
</dbReference>
<evidence type="ECO:0000256" key="3">
    <source>
        <dbReference type="ARBA" id="ARBA00022679"/>
    </source>
</evidence>
<evidence type="ECO:0000313" key="10">
    <source>
        <dbReference type="EMBL" id="KAF5310126.1"/>
    </source>
</evidence>
<evidence type="ECO:0000256" key="7">
    <source>
        <dbReference type="ARBA" id="ARBA00047899"/>
    </source>
</evidence>
<dbReference type="Gene3D" id="1.10.510.10">
    <property type="entry name" value="Transferase(Phosphotransferase) domain 1"/>
    <property type="match status" value="1"/>
</dbReference>
<keyword evidence="11" id="KW-1185">Reference proteome</keyword>
<dbReference type="SUPFAM" id="SSF56112">
    <property type="entry name" value="Protein kinase-like (PK-like)"/>
    <property type="match status" value="1"/>
</dbReference>
<keyword evidence="4" id="KW-0547">Nucleotide-binding</keyword>
<dbReference type="EC" id="2.7.11.1" evidence="1"/>
<evidence type="ECO:0000256" key="6">
    <source>
        <dbReference type="ARBA" id="ARBA00022840"/>
    </source>
</evidence>
<dbReference type="InterPro" id="IPR011009">
    <property type="entry name" value="Kinase-like_dom_sf"/>
</dbReference>
<organism evidence="10 11">
    <name type="scientific">Psilocybe cf. subviscida</name>
    <dbReference type="NCBI Taxonomy" id="2480587"/>
    <lineage>
        <taxon>Eukaryota</taxon>
        <taxon>Fungi</taxon>
        <taxon>Dikarya</taxon>
        <taxon>Basidiomycota</taxon>
        <taxon>Agaricomycotina</taxon>
        <taxon>Agaricomycetes</taxon>
        <taxon>Agaricomycetidae</taxon>
        <taxon>Agaricales</taxon>
        <taxon>Agaricineae</taxon>
        <taxon>Strophariaceae</taxon>
        <taxon>Psilocybe</taxon>
    </lineage>
</organism>
<evidence type="ECO:0000259" key="9">
    <source>
        <dbReference type="PROSITE" id="PS50011"/>
    </source>
</evidence>
<evidence type="ECO:0000256" key="2">
    <source>
        <dbReference type="ARBA" id="ARBA00022527"/>
    </source>
</evidence>
<dbReference type="PANTHER" id="PTHR47634">
    <property type="entry name" value="PROTEIN KINASE DOMAIN-CONTAINING PROTEIN-RELATED"/>
    <property type="match status" value="1"/>
</dbReference>
<keyword evidence="6" id="KW-0067">ATP-binding</keyword>
<dbReference type="PROSITE" id="PS50011">
    <property type="entry name" value="PROTEIN_KINASE_DOM"/>
    <property type="match status" value="1"/>
</dbReference>
<dbReference type="GO" id="GO:0000245">
    <property type="term" value="P:spliceosomal complex assembly"/>
    <property type="evidence" value="ECO:0007669"/>
    <property type="project" value="TreeGrafter"/>
</dbReference>
<comment type="catalytic activity">
    <reaction evidence="8">
        <text>L-seryl-[protein] + ATP = O-phospho-L-seryl-[protein] + ADP + H(+)</text>
        <dbReference type="Rhea" id="RHEA:17989"/>
        <dbReference type="Rhea" id="RHEA-COMP:9863"/>
        <dbReference type="Rhea" id="RHEA-COMP:11604"/>
        <dbReference type="ChEBI" id="CHEBI:15378"/>
        <dbReference type="ChEBI" id="CHEBI:29999"/>
        <dbReference type="ChEBI" id="CHEBI:30616"/>
        <dbReference type="ChEBI" id="CHEBI:83421"/>
        <dbReference type="ChEBI" id="CHEBI:456216"/>
        <dbReference type="EC" id="2.7.11.1"/>
    </reaction>
</comment>
<dbReference type="InterPro" id="IPR000719">
    <property type="entry name" value="Prot_kinase_dom"/>
</dbReference>
<dbReference type="Gene3D" id="3.30.200.20">
    <property type="entry name" value="Phosphorylase Kinase, domain 1"/>
    <property type="match status" value="1"/>
</dbReference>
<protein>
    <recommendedName>
        <fullName evidence="1">non-specific serine/threonine protein kinase</fullName>
        <ecNumber evidence="1">2.7.11.1</ecNumber>
    </recommendedName>
</protein>
<dbReference type="SMART" id="SM00220">
    <property type="entry name" value="S_TKc"/>
    <property type="match status" value="1"/>
</dbReference>
<keyword evidence="3" id="KW-0808">Transferase</keyword>
<dbReference type="AlphaFoldDB" id="A0A8H5ASX6"/>
<feature type="domain" description="Protein kinase" evidence="9">
    <location>
        <begin position="26"/>
        <end position="395"/>
    </location>
</feature>
<dbReference type="InterPro" id="IPR051334">
    <property type="entry name" value="SRPK"/>
</dbReference>
<dbReference type="GO" id="GO:0050684">
    <property type="term" value="P:regulation of mRNA processing"/>
    <property type="evidence" value="ECO:0007669"/>
    <property type="project" value="TreeGrafter"/>
</dbReference>
<gene>
    <name evidence="10" type="ORF">D9619_010370</name>
</gene>
<keyword evidence="5" id="KW-0418">Kinase</keyword>
<dbReference type="EMBL" id="JAACJJ010000058">
    <property type="protein sequence ID" value="KAF5310126.1"/>
    <property type="molecule type" value="Genomic_DNA"/>
</dbReference>
<evidence type="ECO:0000313" key="11">
    <source>
        <dbReference type="Proteomes" id="UP000567179"/>
    </source>
</evidence>